<dbReference type="GO" id="GO:0030729">
    <property type="term" value="F:acetoacetate-CoA ligase activity"/>
    <property type="evidence" value="ECO:0007669"/>
    <property type="project" value="InterPro"/>
</dbReference>
<organism evidence="9 10">
    <name type="scientific">Blastococcus colisei</name>
    <dbReference type="NCBI Taxonomy" id="1564162"/>
    <lineage>
        <taxon>Bacteria</taxon>
        <taxon>Bacillati</taxon>
        <taxon>Actinomycetota</taxon>
        <taxon>Actinomycetes</taxon>
        <taxon>Geodermatophilales</taxon>
        <taxon>Geodermatophilaceae</taxon>
        <taxon>Blastococcus</taxon>
    </lineage>
</organism>
<dbReference type="Gene3D" id="3.40.50.12780">
    <property type="entry name" value="N-terminal domain of ligase-like"/>
    <property type="match status" value="1"/>
</dbReference>
<evidence type="ECO:0000256" key="2">
    <source>
        <dbReference type="ARBA" id="ARBA00022598"/>
    </source>
</evidence>
<evidence type="ECO:0000256" key="4">
    <source>
        <dbReference type="ARBA" id="ARBA00022840"/>
    </source>
</evidence>
<dbReference type="PANTHER" id="PTHR42921:SF1">
    <property type="entry name" value="ACETOACETYL-COA SYNTHETASE"/>
    <property type="match status" value="1"/>
</dbReference>
<feature type="domain" description="AMP-dependent synthetase/ligase" evidence="6">
    <location>
        <begin position="127"/>
        <end position="495"/>
    </location>
</feature>
<dbReference type="Gene3D" id="3.30.300.30">
    <property type="match status" value="1"/>
</dbReference>
<dbReference type="OrthoDB" id="9803968at2"/>
<evidence type="ECO:0000259" key="8">
    <source>
        <dbReference type="Pfam" id="PF16177"/>
    </source>
</evidence>
<dbReference type="InterPro" id="IPR025110">
    <property type="entry name" value="AMP-bd_C"/>
</dbReference>
<proteinExistence type="inferred from homology"/>
<evidence type="ECO:0000313" key="10">
    <source>
        <dbReference type="Proteomes" id="UP000319865"/>
    </source>
</evidence>
<feature type="chain" id="PRO_5021787817" evidence="5">
    <location>
        <begin position="19"/>
        <end position="683"/>
    </location>
</feature>
<dbReference type="GO" id="GO:0005524">
    <property type="term" value="F:ATP binding"/>
    <property type="evidence" value="ECO:0007669"/>
    <property type="project" value="UniProtKB-KW"/>
</dbReference>
<evidence type="ECO:0000256" key="3">
    <source>
        <dbReference type="ARBA" id="ARBA00022741"/>
    </source>
</evidence>
<dbReference type="InterPro" id="IPR032387">
    <property type="entry name" value="ACAS_N"/>
</dbReference>
<dbReference type="PROSITE" id="PS00455">
    <property type="entry name" value="AMP_BINDING"/>
    <property type="match status" value="1"/>
</dbReference>
<dbReference type="PANTHER" id="PTHR42921">
    <property type="entry name" value="ACETOACETYL-COA SYNTHETASE"/>
    <property type="match status" value="1"/>
</dbReference>
<dbReference type="SUPFAM" id="SSF56801">
    <property type="entry name" value="Acetyl-CoA synthetase-like"/>
    <property type="match status" value="1"/>
</dbReference>
<dbReference type="InterPro" id="IPR042099">
    <property type="entry name" value="ANL_N_sf"/>
</dbReference>
<dbReference type="Pfam" id="PF13193">
    <property type="entry name" value="AMP-binding_C"/>
    <property type="match status" value="1"/>
</dbReference>
<evidence type="ECO:0000256" key="5">
    <source>
        <dbReference type="SAM" id="SignalP"/>
    </source>
</evidence>
<dbReference type="InterPro" id="IPR000873">
    <property type="entry name" value="AMP-dep_synth/lig_dom"/>
</dbReference>
<reference evidence="9 10" key="1">
    <citation type="submission" date="2019-06" db="EMBL/GenBank/DDBJ databases">
        <title>Sequencing the genomes of 1000 actinobacteria strains.</title>
        <authorList>
            <person name="Klenk H.-P."/>
        </authorList>
    </citation>
    <scope>NUCLEOTIDE SEQUENCE [LARGE SCALE GENOMIC DNA]</scope>
    <source>
        <strain evidence="9 10">DSM 46837</strain>
    </source>
</reference>
<feature type="signal peptide" evidence="5">
    <location>
        <begin position="1"/>
        <end position="18"/>
    </location>
</feature>
<keyword evidence="3" id="KW-0547">Nucleotide-binding</keyword>
<dbReference type="EMBL" id="VFQE01000001">
    <property type="protein sequence ID" value="TQN43991.1"/>
    <property type="molecule type" value="Genomic_DNA"/>
</dbReference>
<dbReference type="NCBIfam" id="NF002937">
    <property type="entry name" value="PRK03584.1"/>
    <property type="match status" value="1"/>
</dbReference>
<dbReference type="Proteomes" id="UP000319865">
    <property type="component" value="Unassembled WGS sequence"/>
</dbReference>
<protein>
    <submittedName>
        <fullName evidence="9">Acetoacetyl-CoA synthetase</fullName>
    </submittedName>
</protein>
<dbReference type="Pfam" id="PF16177">
    <property type="entry name" value="ACAS_N"/>
    <property type="match status" value="1"/>
</dbReference>
<keyword evidence="5" id="KW-0732">Signal</keyword>
<keyword evidence="4" id="KW-0067">ATP-binding</keyword>
<evidence type="ECO:0000259" key="7">
    <source>
        <dbReference type="Pfam" id="PF13193"/>
    </source>
</evidence>
<comment type="similarity">
    <text evidence="1">Belongs to the ATP-dependent AMP-binding enzyme family.</text>
</comment>
<dbReference type="GO" id="GO:0006629">
    <property type="term" value="P:lipid metabolic process"/>
    <property type="evidence" value="ECO:0007669"/>
    <property type="project" value="InterPro"/>
</dbReference>
<accession>A0A543PIU1</accession>
<feature type="domain" description="AMP-binding enzyme C-terminal" evidence="7">
    <location>
        <begin position="568"/>
        <end position="637"/>
    </location>
</feature>
<evidence type="ECO:0000256" key="1">
    <source>
        <dbReference type="ARBA" id="ARBA00006432"/>
    </source>
</evidence>
<evidence type="ECO:0000259" key="6">
    <source>
        <dbReference type="Pfam" id="PF00501"/>
    </source>
</evidence>
<sequence>MLLITLPLRHCLPMASSAADTATSPAVREGDLLWSPPPERAEQTRLAEFTRFAETRTGRTFGDYADLWTWSTSELEEFWQAVWDFFDVGSSAPHTAVLESREMPGARWFPGARLNFAEHVLAQERAGQPALLAVGETTPLRELPWEDFTRQVRAVATHLRDRGVRPGDRVVAYLPNVPEAVVAMVAAASVGAVWASCSPDFGSRGALDRLGQLEPTVLFAADGYRYGGRNFDRRGEVAELVAGLPNLREVVRVPVLGLEAPGTPWDDVLAGPTVPAADFACEQVPFDHPLWVLFSSGTTGLPKAIVHGHGGILLEQLKLQAFHLDLRPGDRAFFFTTTGWMMWNFCVSMLLQGIVPVLYDGNPSHPDVDVLWRTAQDSRARLFGASPTFVELMQKAGVVPRERFDLSALEIVMPAGSPVSPAITAWFYDAVGPDLWIATGSGGTDCCTGFVGGVPTLPVRAGEIQARSLGVAAQAWDDAGHPVVGQVGELVITAPMPSMPLFFWGDDEGARYRASYFETFPGVWRHGDFFEVNERGGCFVRGRSDAVLNRQGVRIGTAEIYRVVEDDPAVLGALIVNLDLPDGGFFMPLFVSLNPGAELDDELAGRLRRRLREEYTPRHVPDAIVAVRAIPLTRSGKKLEIPVRRLLLGADPAVVADPDAMADPTALDDFVEYARTQRDYSLR</sequence>
<feature type="domain" description="Acetyl-coenzyme A synthetase N-terminal" evidence="8">
    <location>
        <begin position="64"/>
        <end position="119"/>
    </location>
</feature>
<dbReference type="InterPro" id="IPR020845">
    <property type="entry name" value="AMP-binding_CS"/>
</dbReference>
<dbReference type="InterPro" id="IPR005914">
    <property type="entry name" value="Acac_CoA_synth"/>
</dbReference>
<keyword evidence="10" id="KW-1185">Reference proteome</keyword>
<dbReference type="AlphaFoldDB" id="A0A543PIU1"/>
<gene>
    <name evidence="9" type="ORF">FHU33_3468</name>
</gene>
<name>A0A543PIU1_9ACTN</name>
<dbReference type="InterPro" id="IPR045851">
    <property type="entry name" value="AMP-bd_C_sf"/>
</dbReference>
<comment type="caution">
    <text evidence="9">The sequence shown here is derived from an EMBL/GenBank/DDBJ whole genome shotgun (WGS) entry which is preliminary data.</text>
</comment>
<dbReference type="Pfam" id="PF00501">
    <property type="entry name" value="AMP-binding"/>
    <property type="match status" value="1"/>
</dbReference>
<dbReference type="NCBIfam" id="TIGR01217">
    <property type="entry name" value="ac_ac_CoA_syn"/>
    <property type="match status" value="1"/>
</dbReference>
<keyword evidence="2" id="KW-0436">Ligase</keyword>
<evidence type="ECO:0000313" key="9">
    <source>
        <dbReference type="EMBL" id="TQN43991.1"/>
    </source>
</evidence>